<protein>
    <recommendedName>
        <fullName evidence="5 18">NADH-ubiquinone oxidoreductase chain 2</fullName>
        <ecNumber evidence="4 18">7.1.1.2</ecNumber>
    </recommendedName>
</protein>
<keyword evidence="12 18" id="KW-1133">Transmembrane helix</keyword>
<evidence type="ECO:0000256" key="2">
    <source>
        <dbReference type="ARBA" id="ARBA00004448"/>
    </source>
</evidence>
<evidence type="ECO:0000256" key="16">
    <source>
        <dbReference type="ARBA" id="ARBA00023136"/>
    </source>
</evidence>
<comment type="function">
    <text evidence="1">Core subunit of the mitochondrial membrane respiratory chain NADH dehydrogenase (Complex I) that is believed to belong to the minimal assembly required for catalysis. Complex I functions in the transfer of electrons from NADH to the respiratory chain. The immediate electron acceptor for the enzyme is believed to be ubiquinone.</text>
</comment>
<gene>
    <name evidence="21" type="primary">nad2</name>
</gene>
<dbReference type="EMBL" id="MG882221">
    <property type="protein sequence ID" value="AVN68176.1"/>
    <property type="molecule type" value="Genomic_DNA"/>
</dbReference>
<evidence type="ECO:0000256" key="4">
    <source>
        <dbReference type="ARBA" id="ARBA00012944"/>
    </source>
</evidence>
<dbReference type="AlphaFoldDB" id="A0A2P1H9H6"/>
<evidence type="ECO:0000256" key="15">
    <source>
        <dbReference type="ARBA" id="ARBA00023128"/>
    </source>
</evidence>
<evidence type="ECO:0000256" key="14">
    <source>
        <dbReference type="ARBA" id="ARBA00023075"/>
    </source>
</evidence>
<organism evidence="21">
    <name type="scientific">Nocticola sp. JW1 9/1</name>
    <dbReference type="NCBI Taxonomy" id="2093475"/>
    <lineage>
        <taxon>Eukaryota</taxon>
        <taxon>Metazoa</taxon>
        <taxon>Ecdysozoa</taxon>
        <taxon>Arthropoda</taxon>
        <taxon>Hexapoda</taxon>
        <taxon>Insecta</taxon>
        <taxon>Pterygota</taxon>
        <taxon>Neoptera</taxon>
        <taxon>Polyneoptera</taxon>
        <taxon>Dictyoptera</taxon>
        <taxon>Blattodea</taxon>
        <taxon>Corydioidea</taxon>
        <taxon>Nocticolidae</taxon>
        <taxon>Nocticola</taxon>
    </lineage>
</organism>
<evidence type="ECO:0000256" key="5">
    <source>
        <dbReference type="ARBA" id="ARBA00021008"/>
    </source>
</evidence>
<evidence type="ECO:0000256" key="3">
    <source>
        <dbReference type="ARBA" id="ARBA00007012"/>
    </source>
</evidence>
<name>A0A2P1H9H6_9NEOP</name>
<evidence type="ECO:0000256" key="18">
    <source>
        <dbReference type="RuleBase" id="RU003403"/>
    </source>
</evidence>
<evidence type="ECO:0000256" key="6">
    <source>
        <dbReference type="ARBA" id="ARBA00022448"/>
    </source>
</evidence>
<feature type="signal peptide" evidence="19">
    <location>
        <begin position="1"/>
        <end position="19"/>
    </location>
</feature>
<feature type="transmembrane region" description="Helical" evidence="18">
    <location>
        <begin position="6"/>
        <end position="32"/>
    </location>
</feature>
<proteinExistence type="inferred from homology"/>
<evidence type="ECO:0000256" key="17">
    <source>
        <dbReference type="ARBA" id="ARBA00049551"/>
    </source>
</evidence>
<keyword evidence="13 18" id="KW-0520">NAD</keyword>
<keyword evidence="6" id="KW-0813">Transport</keyword>
<comment type="function">
    <text evidence="18">Core subunit of the mitochondrial membrane respiratory chain NADH dehydrogenase (Complex I) which catalyzes electron transfer from NADH through the respiratory chain, using ubiquinone as an electron acceptor. Essential for the catalytic activity and assembly of complex I.</text>
</comment>
<evidence type="ECO:0000256" key="10">
    <source>
        <dbReference type="ARBA" id="ARBA00022967"/>
    </source>
</evidence>
<dbReference type="Pfam" id="PF00361">
    <property type="entry name" value="Proton_antipo_M"/>
    <property type="match status" value="1"/>
</dbReference>
<keyword evidence="16 18" id="KW-0472">Membrane</keyword>
<geneLocation type="mitochondrion" evidence="21"/>
<evidence type="ECO:0000313" key="21">
    <source>
        <dbReference type="EMBL" id="AVN68176.1"/>
    </source>
</evidence>
<accession>A0A2P1H9H6</accession>
<reference evidence="21" key="1">
    <citation type="journal article" date="2018" name="Mol. Biol. Evol.">
        <title>Transoceanic dispersal and plate tectonics shaped global cockroach distributions: evidence from mitochondrial phylogenomics.</title>
        <authorList>
            <person name="Bourguignon T."/>
            <person name="Qian T."/>
            <person name="Ho S.Y.W."/>
            <person name="Juna F."/>
            <person name="Wang Z."/>
            <person name="Arab D.A."/>
            <person name="Cameron S.L."/>
            <person name="Walker J."/>
            <person name="Rentz D."/>
            <person name="Evans T.A."/>
            <person name="Lo N."/>
        </authorList>
    </citation>
    <scope>NUCLEOTIDE SEQUENCE</scope>
</reference>
<evidence type="ECO:0000256" key="13">
    <source>
        <dbReference type="ARBA" id="ARBA00023027"/>
    </source>
</evidence>
<feature type="transmembrane region" description="Helical" evidence="18">
    <location>
        <begin position="53"/>
        <end position="73"/>
    </location>
</feature>
<feature type="domain" description="NADH:quinone oxidoreductase/Mrp antiporter transmembrane" evidence="20">
    <location>
        <begin position="72"/>
        <end position="271"/>
    </location>
</feature>
<dbReference type="InterPro" id="IPR001750">
    <property type="entry name" value="ND/Mrp_TM"/>
</dbReference>
<dbReference type="InterPro" id="IPR050175">
    <property type="entry name" value="Complex_I_Subunit_2"/>
</dbReference>
<evidence type="ECO:0000256" key="8">
    <source>
        <dbReference type="ARBA" id="ARBA00022692"/>
    </source>
</evidence>
<keyword evidence="14 18" id="KW-0830">Ubiquinone</keyword>
<dbReference type="GO" id="GO:0008137">
    <property type="term" value="F:NADH dehydrogenase (ubiquinone) activity"/>
    <property type="evidence" value="ECO:0007669"/>
    <property type="project" value="UniProtKB-EC"/>
</dbReference>
<evidence type="ECO:0000256" key="1">
    <source>
        <dbReference type="ARBA" id="ARBA00003257"/>
    </source>
</evidence>
<dbReference type="PANTHER" id="PTHR46552:SF1">
    <property type="entry name" value="NADH-UBIQUINONE OXIDOREDUCTASE CHAIN 2"/>
    <property type="match status" value="1"/>
</dbReference>
<evidence type="ECO:0000256" key="11">
    <source>
        <dbReference type="ARBA" id="ARBA00022982"/>
    </source>
</evidence>
<keyword evidence="19" id="KW-0732">Signal</keyword>
<dbReference type="PRINTS" id="PR01436">
    <property type="entry name" value="NADHDHGNASE2"/>
</dbReference>
<feature type="chain" id="PRO_5015188447" description="NADH-ubiquinone oxidoreductase chain 2" evidence="19">
    <location>
        <begin position="20"/>
        <end position="326"/>
    </location>
</feature>
<feature type="transmembrane region" description="Helical" evidence="18">
    <location>
        <begin position="225"/>
        <end position="247"/>
    </location>
</feature>
<feature type="transmembrane region" description="Helical" evidence="18">
    <location>
        <begin position="302"/>
        <end position="325"/>
    </location>
</feature>
<feature type="transmembrane region" description="Helical" evidence="18">
    <location>
        <begin position="107"/>
        <end position="130"/>
    </location>
</feature>
<keyword evidence="11 18" id="KW-0249">Electron transport</keyword>
<keyword evidence="10 18" id="KW-1278">Translocase</keyword>
<dbReference type="InterPro" id="IPR003917">
    <property type="entry name" value="NADH_UbQ_OxRdtase_chain2"/>
</dbReference>
<keyword evidence="8 18" id="KW-0812">Transmembrane</keyword>
<feature type="transmembrane region" description="Helical" evidence="18">
    <location>
        <begin position="259"/>
        <end position="281"/>
    </location>
</feature>
<dbReference type="EC" id="7.1.1.2" evidence="4 18"/>
<comment type="similarity">
    <text evidence="3 18">Belongs to the complex I subunit 2 family.</text>
</comment>
<keyword evidence="15 18" id="KW-0496">Mitochondrion</keyword>
<dbReference type="PANTHER" id="PTHR46552">
    <property type="entry name" value="NADH-UBIQUINONE OXIDOREDUCTASE CHAIN 2"/>
    <property type="match status" value="1"/>
</dbReference>
<evidence type="ECO:0000256" key="7">
    <source>
        <dbReference type="ARBA" id="ARBA00022660"/>
    </source>
</evidence>
<evidence type="ECO:0000259" key="20">
    <source>
        <dbReference type="Pfam" id="PF00361"/>
    </source>
</evidence>
<keyword evidence="7 18" id="KW-0679">Respiratory chain</keyword>
<sequence>MIIWSMLLLSILLISSSTSWLSAWIGLEINLMMFIPIMLMKKNNLSTESSMKYFLIQAMGSSSLLFMVIMIQLNSMNSIFPLLAIPLALKMGLAPLHWWLPSIMEGLDWISCLTLLTIQKIAPTILINHITVISKILIFLIISSSIIGSIGGLNQISLRKILAYSSINHSSWFILSIMLSHSLWFMYFLIYSIMLLTLMMCSLMWKMSLMNQIPYSMKHNPNKLIMSLSILSLGGLPPLLGFLPKWMVMTTALWANLNILILTLTMLTMLTLFFYLKMIYWSMILNMNITSWSNLLNNQSNFLNPLLFLMINSCLTIFITMMSFYT</sequence>
<dbReference type="GO" id="GO:0006120">
    <property type="term" value="P:mitochondrial electron transport, NADH to ubiquinone"/>
    <property type="evidence" value="ECO:0007669"/>
    <property type="project" value="InterPro"/>
</dbReference>
<dbReference type="GO" id="GO:0005743">
    <property type="term" value="C:mitochondrial inner membrane"/>
    <property type="evidence" value="ECO:0007669"/>
    <property type="project" value="UniProtKB-SubCell"/>
</dbReference>
<evidence type="ECO:0000256" key="12">
    <source>
        <dbReference type="ARBA" id="ARBA00022989"/>
    </source>
</evidence>
<keyword evidence="9 18" id="KW-0999">Mitochondrion inner membrane</keyword>
<evidence type="ECO:0000256" key="9">
    <source>
        <dbReference type="ARBA" id="ARBA00022792"/>
    </source>
</evidence>
<comment type="subcellular location">
    <subcellularLocation>
        <location evidence="2 18">Mitochondrion inner membrane</location>
        <topology evidence="2 18">Multi-pass membrane protein</topology>
    </subcellularLocation>
</comment>
<feature type="transmembrane region" description="Helical" evidence="18">
    <location>
        <begin position="185"/>
        <end position="205"/>
    </location>
</feature>
<comment type="catalytic activity">
    <reaction evidence="17 18">
        <text>a ubiquinone + NADH + 5 H(+)(in) = a ubiquinol + NAD(+) + 4 H(+)(out)</text>
        <dbReference type="Rhea" id="RHEA:29091"/>
        <dbReference type="Rhea" id="RHEA-COMP:9565"/>
        <dbReference type="Rhea" id="RHEA-COMP:9566"/>
        <dbReference type="ChEBI" id="CHEBI:15378"/>
        <dbReference type="ChEBI" id="CHEBI:16389"/>
        <dbReference type="ChEBI" id="CHEBI:17976"/>
        <dbReference type="ChEBI" id="CHEBI:57540"/>
        <dbReference type="ChEBI" id="CHEBI:57945"/>
        <dbReference type="EC" id="7.1.1.2"/>
    </reaction>
</comment>
<evidence type="ECO:0000256" key="19">
    <source>
        <dbReference type="SAM" id="SignalP"/>
    </source>
</evidence>
<feature type="transmembrane region" description="Helical" evidence="18">
    <location>
        <begin position="136"/>
        <end position="154"/>
    </location>
</feature>